<evidence type="ECO:0000313" key="2">
    <source>
        <dbReference type="EMBL" id="KAE9339975.1"/>
    </source>
</evidence>
<dbReference type="Proteomes" id="UP000486351">
    <property type="component" value="Unassembled WGS sequence"/>
</dbReference>
<organism evidence="2 3">
    <name type="scientific">Phytophthora fragariae</name>
    <dbReference type="NCBI Taxonomy" id="53985"/>
    <lineage>
        <taxon>Eukaryota</taxon>
        <taxon>Sar</taxon>
        <taxon>Stramenopiles</taxon>
        <taxon>Oomycota</taxon>
        <taxon>Peronosporomycetes</taxon>
        <taxon>Peronosporales</taxon>
        <taxon>Peronosporaceae</taxon>
        <taxon>Phytophthora</taxon>
    </lineage>
</organism>
<gene>
    <name evidence="2" type="ORF">PF008_g11316</name>
</gene>
<feature type="compositionally biased region" description="Polar residues" evidence="1">
    <location>
        <begin position="154"/>
        <end position="163"/>
    </location>
</feature>
<protein>
    <submittedName>
        <fullName evidence="2">Uncharacterized protein</fullName>
    </submittedName>
</protein>
<proteinExistence type="predicted"/>
<dbReference type="EMBL" id="QXFY01000601">
    <property type="protein sequence ID" value="KAE9339975.1"/>
    <property type="molecule type" value="Genomic_DNA"/>
</dbReference>
<feature type="compositionally biased region" description="Acidic residues" evidence="1">
    <location>
        <begin position="225"/>
        <end position="236"/>
    </location>
</feature>
<name>A0A6G0RR87_9STRA</name>
<evidence type="ECO:0000256" key="1">
    <source>
        <dbReference type="SAM" id="MobiDB-lite"/>
    </source>
</evidence>
<dbReference type="AlphaFoldDB" id="A0A6G0RR87"/>
<evidence type="ECO:0000313" key="3">
    <source>
        <dbReference type="Proteomes" id="UP000486351"/>
    </source>
</evidence>
<reference evidence="2 3" key="1">
    <citation type="submission" date="2018-09" db="EMBL/GenBank/DDBJ databases">
        <title>Genomic investigation of the strawberry pathogen Phytophthora fragariae indicates pathogenicity is determined by transcriptional variation in three key races.</title>
        <authorList>
            <person name="Adams T.M."/>
            <person name="Armitage A.D."/>
            <person name="Sobczyk M.K."/>
            <person name="Bates H.J."/>
            <person name="Dunwell J.M."/>
            <person name="Nellist C.F."/>
            <person name="Harrison R.J."/>
        </authorList>
    </citation>
    <scope>NUCLEOTIDE SEQUENCE [LARGE SCALE GENOMIC DNA]</scope>
    <source>
        <strain evidence="2 3">NOV-77</strain>
    </source>
</reference>
<comment type="caution">
    <text evidence="2">The sequence shown here is derived from an EMBL/GenBank/DDBJ whole genome shotgun (WGS) entry which is preliminary data.</text>
</comment>
<feature type="region of interest" description="Disordered" evidence="1">
    <location>
        <begin position="220"/>
        <end position="241"/>
    </location>
</feature>
<accession>A0A6G0RR87</accession>
<sequence length="297" mass="32160">MYIILRSFRNSPLHRTYRLLQSSSLTLCVSSRRPYAQASFNLFGIGSQLQQLVQAKSATDAAAEGCELNTGGQLTQIMTCNPTSLEDALVKQFRQLGEALDVPEVGEFMAQQHWDKPSNLHAAVRASPSFALSQRPSIPAAAASVPRAARPAVQSRTTQATQTEADESPEPANNGAGVHLGAFGEVANMTAETVDLLIRVLEDRKQELLVSGEDAELRVRASFDTQDEDRGSEEDQAAPASEVARLQLDSTDSGGAGVTELVRSHSYEALVQLEGILEARHHKLMKDGFLETDGSER</sequence>
<feature type="compositionally biased region" description="Low complexity" evidence="1">
    <location>
        <begin position="141"/>
        <end position="153"/>
    </location>
</feature>
<feature type="region of interest" description="Disordered" evidence="1">
    <location>
        <begin position="141"/>
        <end position="179"/>
    </location>
</feature>